<evidence type="ECO:0000313" key="2">
    <source>
        <dbReference type="Proteomes" id="UP001219525"/>
    </source>
</evidence>
<accession>A0AAD6YNE5</accession>
<organism evidence="1 2">
    <name type="scientific">Mycena pura</name>
    <dbReference type="NCBI Taxonomy" id="153505"/>
    <lineage>
        <taxon>Eukaryota</taxon>
        <taxon>Fungi</taxon>
        <taxon>Dikarya</taxon>
        <taxon>Basidiomycota</taxon>
        <taxon>Agaricomycotina</taxon>
        <taxon>Agaricomycetes</taxon>
        <taxon>Agaricomycetidae</taxon>
        <taxon>Agaricales</taxon>
        <taxon>Marasmiineae</taxon>
        <taxon>Mycenaceae</taxon>
        <taxon>Mycena</taxon>
    </lineage>
</organism>
<dbReference type="EMBL" id="JARJCW010000005">
    <property type="protein sequence ID" value="KAJ7224283.1"/>
    <property type="molecule type" value="Genomic_DNA"/>
</dbReference>
<sequence length="259" mass="28935">MKVFEAHIITLRSLTATSKTLMGPFHSARLAALTHLEKLVVDFATEGLTTQKLALKLIAQASRKLTNLTLTSLPRIDIPLLRLIADTFPCLVDLHLSCTERLDFHCWNCYEESLGCTTHSPVPGMFYDTRDMAIIFAKNLKPLKCLTRLHLGIYLSDEMLIQYHIDHAEDDAQPFGPEQCLLCEGAANQVRLRELTAALELAQSLKALTAIGFSSFFDDSGGHHSNSRNAGGWLNETTVYVLRKNGRLKVRKTPWSNVV</sequence>
<reference evidence="1" key="1">
    <citation type="submission" date="2023-03" db="EMBL/GenBank/DDBJ databases">
        <title>Massive genome expansion in bonnet fungi (Mycena s.s.) driven by repeated elements and novel gene families across ecological guilds.</title>
        <authorList>
            <consortium name="Lawrence Berkeley National Laboratory"/>
            <person name="Harder C.B."/>
            <person name="Miyauchi S."/>
            <person name="Viragh M."/>
            <person name="Kuo A."/>
            <person name="Thoen E."/>
            <person name="Andreopoulos B."/>
            <person name="Lu D."/>
            <person name="Skrede I."/>
            <person name="Drula E."/>
            <person name="Henrissat B."/>
            <person name="Morin E."/>
            <person name="Kohler A."/>
            <person name="Barry K."/>
            <person name="LaButti K."/>
            <person name="Morin E."/>
            <person name="Salamov A."/>
            <person name="Lipzen A."/>
            <person name="Mereny Z."/>
            <person name="Hegedus B."/>
            <person name="Baldrian P."/>
            <person name="Stursova M."/>
            <person name="Weitz H."/>
            <person name="Taylor A."/>
            <person name="Grigoriev I.V."/>
            <person name="Nagy L.G."/>
            <person name="Martin F."/>
            <person name="Kauserud H."/>
        </authorList>
    </citation>
    <scope>NUCLEOTIDE SEQUENCE</scope>
    <source>
        <strain evidence="1">9144</strain>
    </source>
</reference>
<dbReference type="AlphaFoldDB" id="A0AAD6YNE5"/>
<comment type="caution">
    <text evidence="1">The sequence shown here is derived from an EMBL/GenBank/DDBJ whole genome shotgun (WGS) entry which is preliminary data.</text>
</comment>
<proteinExistence type="predicted"/>
<name>A0AAD6YNE5_9AGAR</name>
<protein>
    <submittedName>
        <fullName evidence="1">Uncharacterized protein</fullName>
    </submittedName>
</protein>
<evidence type="ECO:0000313" key="1">
    <source>
        <dbReference type="EMBL" id="KAJ7224283.1"/>
    </source>
</evidence>
<gene>
    <name evidence="1" type="ORF">GGX14DRAFT_145568</name>
</gene>
<keyword evidence="2" id="KW-1185">Reference proteome</keyword>
<dbReference type="Proteomes" id="UP001219525">
    <property type="component" value="Unassembled WGS sequence"/>
</dbReference>